<keyword evidence="8" id="KW-1185">Reference proteome</keyword>
<evidence type="ECO:0000256" key="2">
    <source>
        <dbReference type="ARBA" id="ARBA00022729"/>
    </source>
</evidence>
<proteinExistence type="inferred from homology"/>
<evidence type="ECO:0000256" key="3">
    <source>
        <dbReference type="ARBA" id="ARBA00023136"/>
    </source>
</evidence>
<name>A0ABY5SV48_9SPHN</name>
<feature type="chain" id="PRO_5046525836" evidence="5">
    <location>
        <begin position="21"/>
        <end position="203"/>
    </location>
</feature>
<protein>
    <submittedName>
        <fullName evidence="7">Outer membrane beta-barrel protein</fullName>
    </submittedName>
</protein>
<feature type="domain" description="Outer membrane protein beta-barrel" evidence="6">
    <location>
        <begin position="7"/>
        <end position="202"/>
    </location>
</feature>
<comment type="subcellular location">
    <subcellularLocation>
        <location evidence="1">Membrane</location>
    </subcellularLocation>
</comment>
<dbReference type="InterPro" id="IPR011250">
    <property type="entry name" value="OMP/PagP_B-barrel"/>
</dbReference>
<comment type="similarity">
    <text evidence="4">Belongs to the Omp25/RopB family.</text>
</comment>
<evidence type="ECO:0000256" key="5">
    <source>
        <dbReference type="SAM" id="SignalP"/>
    </source>
</evidence>
<dbReference type="InterPro" id="IPR027385">
    <property type="entry name" value="Beta-barrel_OMP"/>
</dbReference>
<dbReference type="EMBL" id="CP092471">
    <property type="protein sequence ID" value="UVI38412.1"/>
    <property type="molecule type" value="Genomic_DNA"/>
</dbReference>
<organism evidence="7 8">
    <name type="scientific">Qipengyuania spongiae</name>
    <dbReference type="NCBI Taxonomy" id="2909673"/>
    <lineage>
        <taxon>Bacteria</taxon>
        <taxon>Pseudomonadati</taxon>
        <taxon>Pseudomonadota</taxon>
        <taxon>Alphaproteobacteria</taxon>
        <taxon>Sphingomonadales</taxon>
        <taxon>Erythrobacteraceae</taxon>
        <taxon>Qipengyuania</taxon>
    </lineage>
</organism>
<gene>
    <name evidence="7" type="ORF">L1F33_09070</name>
</gene>
<reference evidence="7" key="1">
    <citation type="submission" date="2022-02" db="EMBL/GenBank/DDBJ databases">
        <title>Qipengyuania spongiae sp. nov., isolated from marine sponge.</title>
        <authorList>
            <person name="Li Z."/>
            <person name="Zhang M."/>
        </authorList>
    </citation>
    <scope>NUCLEOTIDE SEQUENCE</scope>
    <source>
        <strain evidence="7">PHS-Z21</strain>
    </source>
</reference>
<accession>A0ABY5SV48</accession>
<evidence type="ECO:0000313" key="8">
    <source>
        <dbReference type="Proteomes" id="UP001065265"/>
    </source>
</evidence>
<evidence type="ECO:0000256" key="1">
    <source>
        <dbReference type="ARBA" id="ARBA00004370"/>
    </source>
</evidence>
<dbReference type="PANTHER" id="PTHR34001:SF3">
    <property type="entry name" value="BLL7405 PROTEIN"/>
    <property type="match status" value="1"/>
</dbReference>
<evidence type="ECO:0000259" key="6">
    <source>
        <dbReference type="Pfam" id="PF13505"/>
    </source>
</evidence>
<dbReference type="Gene3D" id="2.40.160.20">
    <property type="match status" value="1"/>
</dbReference>
<feature type="signal peptide" evidence="5">
    <location>
        <begin position="1"/>
        <end position="20"/>
    </location>
</feature>
<keyword evidence="2 5" id="KW-0732">Signal</keyword>
<evidence type="ECO:0000313" key="7">
    <source>
        <dbReference type="EMBL" id="UVI38412.1"/>
    </source>
</evidence>
<dbReference type="Proteomes" id="UP001065265">
    <property type="component" value="Chromosome"/>
</dbReference>
<dbReference type="SUPFAM" id="SSF56925">
    <property type="entry name" value="OMPA-like"/>
    <property type="match status" value="1"/>
</dbReference>
<keyword evidence="3" id="KW-0472">Membrane</keyword>
<dbReference type="RefSeq" id="WP_265557577.1">
    <property type="nucleotide sequence ID" value="NZ_CP092471.1"/>
</dbReference>
<dbReference type="Pfam" id="PF13505">
    <property type="entry name" value="OMP_b-brl"/>
    <property type="match status" value="1"/>
</dbReference>
<dbReference type="InterPro" id="IPR051692">
    <property type="entry name" value="OMP-like"/>
</dbReference>
<evidence type="ECO:0000256" key="4">
    <source>
        <dbReference type="ARBA" id="ARBA00038306"/>
    </source>
</evidence>
<sequence>MRKRYWATLALALLHGPAFAQESNVVGQGFYGGPVLGVDGFAGDDTDEGQTGVVYGGVIGYDVTIGGAVLGVETEFTDSSVGESEDGFLIPGDSLRLGIGADLYLGARAGLRVGTSGLIYLKGGYTNLDLDADYRDPSGFEINATRDFDGYRLGAGAEFALARNLIARVEYRYSNYDGGDRNDPFADLEIERHQGVAGLLFRF</sequence>
<dbReference type="PANTHER" id="PTHR34001">
    <property type="entry name" value="BLL7405 PROTEIN"/>
    <property type="match status" value="1"/>
</dbReference>